<sequence>MNMYHVAGPNEYVAITGLGIKDMKLCKKAYILPLFQKCTHIYISPVTCAFRIEAKSVENLPFIMTTSSEMCPPADDKTMLLLYA</sequence>
<dbReference type="AlphaFoldDB" id="A0A2P5CJN8"/>
<organism evidence="2 3">
    <name type="scientific">Parasponia andersonii</name>
    <name type="common">Sponia andersonii</name>
    <dbReference type="NCBI Taxonomy" id="3476"/>
    <lineage>
        <taxon>Eukaryota</taxon>
        <taxon>Viridiplantae</taxon>
        <taxon>Streptophyta</taxon>
        <taxon>Embryophyta</taxon>
        <taxon>Tracheophyta</taxon>
        <taxon>Spermatophyta</taxon>
        <taxon>Magnoliopsida</taxon>
        <taxon>eudicotyledons</taxon>
        <taxon>Gunneridae</taxon>
        <taxon>Pentapetalae</taxon>
        <taxon>rosids</taxon>
        <taxon>fabids</taxon>
        <taxon>Rosales</taxon>
        <taxon>Cannabaceae</taxon>
        <taxon>Parasponia</taxon>
    </lineage>
</organism>
<proteinExistence type="inferred from homology"/>
<name>A0A2P5CJN8_PARAD</name>
<evidence type="ECO:0000313" key="3">
    <source>
        <dbReference type="Proteomes" id="UP000237105"/>
    </source>
</evidence>
<reference evidence="3" key="1">
    <citation type="submission" date="2016-06" db="EMBL/GenBank/DDBJ databases">
        <title>Parallel loss of symbiosis genes in relatives of nitrogen-fixing non-legume Parasponia.</title>
        <authorList>
            <person name="Van Velzen R."/>
            <person name="Holmer R."/>
            <person name="Bu F."/>
            <person name="Rutten L."/>
            <person name="Van Zeijl A."/>
            <person name="Liu W."/>
            <person name="Santuari L."/>
            <person name="Cao Q."/>
            <person name="Sharma T."/>
            <person name="Shen D."/>
            <person name="Roswanjaya Y."/>
            <person name="Wardhani T."/>
            <person name="Kalhor M.S."/>
            <person name="Jansen J."/>
            <person name="Van den Hoogen J."/>
            <person name="Gungor B."/>
            <person name="Hartog M."/>
            <person name="Hontelez J."/>
            <person name="Verver J."/>
            <person name="Yang W.-C."/>
            <person name="Schijlen E."/>
            <person name="Repin R."/>
            <person name="Schilthuizen M."/>
            <person name="Schranz E."/>
            <person name="Heidstra R."/>
            <person name="Miyata K."/>
            <person name="Fedorova E."/>
            <person name="Kohlen W."/>
            <person name="Bisseling T."/>
            <person name="Smit S."/>
            <person name="Geurts R."/>
        </authorList>
    </citation>
    <scope>NUCLEOTIDE SEQUENCE [LARGE SCALE GENOMIC DNA]</scope>
    <source>
        <strain evidence="3">cv. WU1-14</strain>
    </source>
</reference>
<evidence type="ECO:0000313" key="2">
    <source>
        <dbReference type="EMBL" id="PON61270.1"/>
    </source>
</evidence>
<dbReference type="OrthoDB" id="6080404at2759"/>
<dbReference type="PANTHER" id="PTHR13806">
    <property type="entry name" value="FLOTILLIN-RELATED"/>
    <property type="match status" value="1"/>
</dbReference>
<dbReference type="Proteomes" id="UP000237105">
    <property type="component" value="Unassembled WGS sequence"/>
</dbReference>
<accession>A0A2P5CJN8</accession>
<dbReference type="GO" id="GO:0005901">
    <property type="term" value="C:caveola"/>
    <property type="evidence" value="ECO:0007669"/>
    <property type="project" value="UniProtKB-SubCell"/>
</dbReference>
<dbReference type="PANTHER" id="PTHR13806:SF31">
    <property type="entry name" value="FLOTILLIN-LIKE PROTEIN 1-RELATED"/>
    <property type="match status" value="1"/>
</dbReference>
<comment type="caution">
    <text evidence="2">The sequence shown here is derived from an EMBL/GenBank/DDBJ whole genome shotgun (WGS) entry which is preliminary data.</text>
</comment>
<comment type="similarity">
    <text evidence="1">Belongs to the band 7/mec-2 family. Flotillin subfamily.</text>
</comment>
<gene>
    <name evidence="2" type="ORF">PanWU01x14_146470</name>
</gene>
<keyword evidence="3" id="KW-1185">Reference proteome</keyword>
<protein>
    <recommendedName>
        <fullName evidence="1">Flotillin-like</fullName>
    </recommendedName>
</protein>
<evidence type="ECO:0000256" key="1">
    <source>
        <dbReference type="RuleBase" id="RU366054"/>
    </source>
</evidence>
<comment type="subcellular location">
    <subcellularLocation>
        <location evidence="1">Cell membrane</location>
        <topology evidence="1">Lipid-anchor</topology>
    </subcellularLocation>
    <subcellularLocation>
        <location evidence="1">Membrane</location>
        <location evidence="1">Caveola</location>
    </subcellularLocation>
</comment>
<keyword evidence="1" id="KW-1003">Cell membrane</keyword>
<dbReference type="InterPro" id="IPR027705">
    <property type="entry name" value="Flotillin_fam"/>
</dbReference>
<dbReference type="EMBL" id="JXTB01000122">
    <property type="protein sequence ID" value="PON61270.1"/>
    <property type="molecule type" value="Genomic_DNA"/>
</dbReference>
<keyword evidence="1" id="KW-0472">Membrane</keyword>
<dbReference type="STRING" id="3476.A0A2P5CJN8"/>